<gene>
    <name evidence="1" type="ORF">CPELLU_LOCUS19175</name>
</gene>
<reference evidence="1" key="1">
    <citation type="submission" date="2021-06" db="EMBL/GenBank/DDBJ databases">
        <authorList>
            <person name="Kallberg Y."/>
            <person name="Tangrot J."/>
            <person name="Rosling A."/>
        </authorList>
    </citation>
    <scope>NUCLEOTIDE SEQUENCE</scope>
    <source>
        <strain evidence="1">FL966</strain>
    </source>
</reference>
<dbReference type="InterPro" id="IPR027417">
    <property type="entry name" value="P-loop_NTPase"/>
</dbReference>
<dbReference type="EMBL" id="CAJVQA010043436">
    <property type="protein sequence ID" value="CAG8815759.1"/>
    <property type="molecule type" value="Genomic_DNA"/>
</dbReference>
<dbReference type="Gene3D" id="3.40.50.300">
    <property type="entry name" value="P-loop containing nucleotide triphosphate hydrolases"/>
    <property type="match status" value="1"/>
</dbReference>
<keyword evidence="2" id="KW-1185">Reference proteome</keyword>
<protein>
    <submittedName>
        <fullName evidence="1">1670_t:CDS:1</fullName>
    </submittedName>
</protein>
<dbReference type="AlphaFoldDB" id="A0A9N9K8D6"/>
<organism evidence="1 2">
    <name type="scientific">Cetraspora pellucida</name>
    <dbReference type="NCBI Taxonomy" id="1433469"/>
    <lineage>
        <taxon>Eukaryota</taxon>
        <taxon>Fungi</taxon>
        <taxon>Fungi incertae sedis</taxon>
        <taxon>Mucoromycota</taxon>
        <taxon>Glomeromycotina</taxon>
        <taxon>Glomeromycetes</taxon>
        <taxon>Diversisporales</taxon>
        <taxon>Gigasporaceae</taxon>
        <taxon>Cetraspora</taxon>
    </lineage>
</organism>
<dbReference type="OrthoDB" id="10263145at2759"/>
<dbReference type="Proteomes" id="UP000789759">
    <property type="component" value="Unassembled WGS sequence"/>
</dbReference>
<accession>A0A9N9K8D6</accession>
<name>A0A9N9K8D6_9GLOM</name>
<sequence>MLNLLNEPINIATDGQVATEKTSIGSELAKLLKYKFIDTGLFYCYFAATYYNHYMDNLSDKIIKSEITIDDLKKINQRSVKEYLQIGTHAAEIAKNDSILPDTEIKIVLDADIETRIFCRMNQIEYENDFTSIFDDLIQRDFKSYDLIQQA</sequence>
<comment type="caution">
    <text evidence="1">The sequence shown here is derived from an EMBL/GenBank/DDBJ whole genome shotgun (WGS) entry which is preliminary data.</text>
</comment>
<dbReference type="SUPFAM" id="SSF52540">
    <property type="entry name" value="P-loop containing nucleoside triphosphate hydrolases"/>
    <property type="match status" value="1"/>
</dbReference>
<evidence type="ECO:0000313" key="2">
    <source>
        <dbReference type="Proteomes" id="UP000789759"/>
    </source>
</evidence>
<proteinExistence type="predicted"/>
<evidence type="ECO:0000313" key="1">
    <source>
        <dbReference type="EMBL" id="CAG8815759.1"/>
    </source>
</evidence>